<gene>
    <name evidence="1" type="ORF">KM92DES2_20335</name>
</gene>
<protein>
    <submittedName>
        <fullName evidence="1">Uncharacterized protein</fullName>
    </submittedName>
</protein>
<proteinExistence type="predicted"/>
<sequence>MGSCIPFIDEQPFAERVKTMADDELLEIWEETQQLESMLCNALHTDLALAPDYEKVIVEELFLRSSRRVRQQPLGK</sequence>
<dbReference type="EMBL" id="FLUP01000002">
    <property type="protein sequence ID" value="SBW12119.1"/>
    <property type="molecule type" value="Genomic_DNA"/>
</dbReference>
<organism evidence="1">
    <name type="scientific">uncultured Desulfovibrio sp</name>
    <dbReference type="NCBI Taxonomy" id="167968"/>
    <lineage>
        <taxon>Bacteria</taxon>
        <taxon>Pseudomonadati</taxon>
        <taxon>Thermodesulfobacteriota</taxon>
        <taxon>Desulfovibrionia</taxon>
        <taxon>Desulfovibrionales</taxon>
        <taxon>Desulfovibrionaceae</taxon>
        <taxon>Desulfovibrio</taxon>
        <taxon>environmental samples</taxon>
    </lineage>
</organism>
<name>A0A212KKD4_9BACT</name>
<reference evidence="1" key="1">
    <citation type="submission" date="2016-04" db="EMBL/GenBank/DDBJ databases">
        <authorList>
            <person name="Evans L.H."/>
            <person name="Alamgir A."/>
            <person name="Owens N."/>
            <person name="Weber N.D."/>
            <person name="Virtaneva K."/>
            <person name="Barbian K."/>
            <person name="Babar A."/>
            <person name="Rosenke K."/>
        </authorList>
    </citation>
    <scope>NUCLEOTIDE SEQUENCE</scope>
    <source>
        <strain evidence="1">92-2</strain>
    </source>
</reference>
<dbReference type="AlphaFoldDB" id="A0A212KKD4"/>
<accession>A0A212KKD4</accession>
<dbReference type="GeneID" id="72382475"/>
<evidence type="ECO:0000313" key="1">
    <source>
        <dbReference type="EMBL" id="SBW12119.1"/>
    </source>
</evidence>
<dbReference type="RefSeq" id="WP_022659388.1">
    <property type="nucleotide sequence ID" value="NZ_CABUEN010000002.1"/>
</dbReference>